<dbReference type="PANTHER" id="PTHR46889:SF7">
    <property type="entry name" value="TRANSPOSASE FOR INSERTION SEQUENCE ELEMENT IS904"/>
    <property type="match status" value="1"/>
</dbReference>
<feature type="domain" description="HTH-like" evidence="4">
    <location>
        <begin position="266"/>
        <end position="319"/>
    </location>
</feature>
<reference evidence="5 6" key="1">
    <citation type="submission" date="2009-01" db="EMBL/GenBank/DDBJ databases">
        <title>Complete sequence of Clostridium cellulolyticum H10.</title>
        <authorList>
            <consortium name="US DOE Joint Genome Institute"/>
            <person name="Lucas S."/>
            <person name="Copeland A."/>
            <person name="Lapidus A."/>
            <person name="Glavina del Rio T."/>
            <person name="Dalin E."/>
            <person name="Tice H."/>
            <person name="Bruce D."/>
            <person name="Goodwin L."/>
            <person name="Pitluck S."/>
            <person name="Chertkov O."/>
            <person name="Saunders E."/>
            <person name="Brettin T."/>
            <person name="Detter J.C."/>
            <person name="Han C."/>
            <person name="Larimer F."/>
            <person name="Land M."/>
            <person name="Hauser L."/>
            <person name="Kyrpides N."/>
            <person name="Ivanova N."/>
            <person name="Zhou J."/>
            <person name="Richardson P."/>
        </authorList>
    </citation>
    <scope>NUCLEOTIDE SEQUENCE [LARGE SCALE GENOMIC DNA]</scope>
    <source>
        <strain evidence="6">ATCC 35319 / DSM 5812 / JCM 6584 / H10</strain>
    </source>
</reference>
<dbReference type="InterPro" id="IPR001584">
    <property type="entry name" value="Integrase_cat-core"/>
</dbReference>
<proteinExistence type="predicted"/>
<protein>
    <submittedName>
        <fullName evidence="5">Transposase IS3/IS911 family protein</fullName>
    </submittedName>
</protein>
<dbReference type="eggNOG" id="COG2963">
    <property type="taxonomic scope" value="Bacteria"/>
</dbReference>
<evidence type="ECO:0000256" key="1">
    <source>
        <dbReference type="ARBA" id="ARBA00002286"/>
    </source>
</evidence>
<dbReference type="Proteomes" id="UP000001349">
    <property type="component" value="Chromosome"/>
</dbReference>
<dbReference type="NCBIfam" id="NF033516">
    <property type="entry name" value="transpos_IS3"/>
    <property type="match status" value="1"/>
</dbReference>
<dbReference type="SUPFAM" id="SSF53098">
    <property type="entry name" value="Ribonuclease H-like"/>
    <property type="match status" value="1"/>
</dbReference>
<keyword evidence="2" id="KW-0175">Coiled coil</keyword>
<organism evidence="5 6">
    <name type="scientific">Ruminiclostridium cellulolyticum (strain ATCC 35319 / DSM 5812 / JCM 6584 / H10)</name>
    <name type="common">Clostridium cellulolyticum</name>
    <dbReference type="NCBI Taxonomy" id="394503"/>
    <lineage>
        <taxon>Bacteria</taxon>
        <taxon>Bacillati</taxon>
        <taxon>Bacillota</taxon>
        <taxon>Clostridia</taxon>
        <taxon>Eubacteriales</taxon>
        <taxon>Oscillospiraceae</taxon>
        <taxon>Ruminiclostridium</taxon>
    </lineage>
</organism>
<dbReference type="GO" id="GO:0006313">
    <property type="term" value="P:DNA transposition"/>
    <property type="evidence" value="ECO:0007669"/>
    <property type="project" value="InterPro"/>
</dbReference>
<keyword evidence="6" id="KW-1185">Reference proteome</keyword>
<sequence length="390" mass="46449">MKKRRTFTPEQKTKIVLEVLKEAQTLTEIAAKYEIQPNQLTRWKSEFIKNANRAFSDDADETEQLKQVHEAQIDELHRQIGQLTVERNWLKKKLNNSASRQSRQSMVDKKHKKLTITRQCQLLGLNRSTLYYQPHEPDRSEEYRIKWLMTEIAAKYEIQPNQLTRWKSEFIKNANRAFSVDADETEQLKQAHEAQIDELHRQIGQLTVERNWLKKNLNNSASRQSRQSMVDKKHKKLTITRQCQLLGLNRSTLYYQPHEPDRSEEYRIKWLIDEIYTRDSSLGYRRMTHILHRDHGININKKRTRRYMREMNIYGICPGPNLSKRGRLKYVHPYLLRGLTIDRPNQVWSVDITYCRMPKGHMYLAAIIDWHSKYIVGYKPSTFSDPRGPS</sequence>
<dbReference type="GO" id="GO:0004803">
    <property type="term" value="F:transposase activity"/>
    <property type="evidence" value="ECO:0007669"/>
    <property type="project" value="InterPro"/>
</dbReference>
<dbReference type="Pfam" id="PF00665">
    <property type="entry name" value="rve"/>
    <property type="match status" value="1"/>
</dbReference>
<evidence type="ECO:0000313" key="5">
    <source>
        <dbReference type="EMBL" id="ACL77012.1"/>
    </source>
</evidence>
<dbReference type="Pfam" id="PF13276">
    <property type="entry name" value="HTH_21"/>
    <property type="match status" value="1"/>
</dbReference>
<dbReference type="HOGENOM" id="CLU_027402_36_1_9"/>
<dbReference type="PANTHER" id="PTHR46889">
    <property type="entry name" value="TRANSPOSASE INSF FOR INSERTION SEQUENCE IS3B-RELATED"/>
    <property type="match status" value="1"/>
</dbReference>
<dbReference type="eggNOG" id="COG2801">
    <property type="taxonomic scope" value="Bacteria"/>
</dbReference>
<dbReference type="InterPro" id="IPR036397">
    <property type="entry name" value="RNaseH_sf"/>
</dbReference>
<dbReference type="EMBL" id="CP001348">
    <property type="protein sequence ID" value="ACL77012.1"/>
    <property type="molecule type" value="Genomic_DNA"/>
</dbReference>
<dbReference type="Pfam" id="PF01527">
    <property type="entry name" value="HTH_Tnp_1"/>
    <property type="match status" value="1"/>
</dbReference>
<evidence type="ECO:0000313" key="6">
    <source>
        <dbReference type="Proteomes" id="UP000001349"/>
    </source>
</evidence>
<dbReference type="InterPro" id="IPR012337">
    <property type="entry name" value="RNaseH-like_sf"/>
</dbReference>
<evidence type="ECO:0000259" key="4">
    <source>
        <dbReference type="Pfam" id="PF13276"/>
    </source>
</evidence>
<feature type="domain" description="Integrase catalytic" evidence="3">
    <location>
        <begin position="343"/>
        <end position="381"/>
    </location>
</feature>
<feature type="coiled-coil region" evidence="2">
    <location>
        <begin position="182"/>
        <end position="209"/>
    </location>
</feature>
<dbReference type="InterPro" id="IPR050900">
    <property type="entry name" value="Transposase_IS3/IS150/IS904"/>
</dbReference>
<name>B8I7E1_RUMCH</name>
<dbReference type="Gene3D" id="1.10.10.10">
    <property type="entry name" value="Winged helix-like DNA-binding domain superfamily/Winged helix DNA-binding domain"/>
    <property type="match status" value="1"/>
</dbReference>
<dbReference type="GO" id="GO:0015074">
    <property type="term" value="P:DNA integration"/>
    <property type="evidence" value="ECO:0007669"/>
    <property type="project" value="InterPro"/>
</dbReference>
<dbReference type="InterPro" id="IPR010921">
    <property type="entry name" value="Trp_repressor/repl_initiator"/>
</dbReference>
<dbReference type="GO" id="GO:0043565">
    <property type="term" value="F:sequence-specific DNA binding"/>
    <property type="evidence" value="ECO:0007669"/>
    <property type="project" value="InterPro"/>
</dbReference>
<evidence type="ECO:0000259" key="3">
    <source>
        <dbReference type="Pfam" id="PF00665"/>
    </source>
</evidence>
<accession>B8I7E1</accession>
<dbReference type="Gene3D" id="3.30.420.10">
    <property type="entry name" value="Ribonuclease H-like superfamily/Ribonuclease H"/>
    <property type="match status" value="1"/>
</dbReference>
<dbReference type="InterPro" id="IPR002514">
    <property type="entry name" value="Transposase_8"/>
</dbReference>
<comment type="function">
    <text evidence="1">Involved in the transposition of the insertion sequence.</text>
</comment>
<gene>
    <name evidence="5" type="ordered locus">Ccel_2699</name>
</gene>
<dbReference type="SUPFAM" id="SSF48295">
    <property type="entry name" value="TrpR-like"/>
    <property type="match status" value="1"/>
</dbReference>
<dbReference type="InterPro" id="IPR036388">
    <property type="entry name" value="WH-like_DNA-bd_sf"/>
</dbReference>
<dbReference type="InterPro" id="IPR025948">
    <property type="entry name" value="HTH-like_dom"/>
</dbReference>
<dbReference type="KEGG" id="cce:Ccel_2699"/>
<evidence type="ECO:0000256" key="2">
    <source>
        <dbReference type="SAM" id="Coils"/>
    </source>
</evidence>
<dbReference type="InterPro" id="IPR048020">
    <property type="entry name" value="Transpos_IS3"/>
</dbReference>
<feature type="coiled-coil region" evidence="2">
    <location>
        <begin position="59"/>
        <end position="86"/>
    </location>
</feature>
<dbReference type="AlphaFoldDB" id="B8I7E1"/>